<feature type="transmembrane region" description="Helical" evidence="12">
    <location>
        <begin position="1478"/>
        <end position="1498"/>
    </location>
</feature>
<keyword evidence="16" id="KW-1185">Reference proteome</keyword>
<evidence type="ECO:0000256" key="7">
    <source>
        <dbReference type="ARBA" id="ARBA00023170"/>
    </source>
</evidence>
<feature type="disulfide bond" evidence="9">
    <location>
        <begin position="1365"/>
        <end position="1380"/>
    </location>
</feature>
<dbReference type="InterPro" id="IPR050778">
    <property type="entry name" value="Cueball_EGF_LRP_Nidogen"/>
</dbReference>
<feature type="domain" description="EGF-like" evidence="14">
    <location>
        <begin position="343"/>
        <end position="382"/>
    </location>
</feature>
<feature type="repeat" description="LDL-receptor class B" evidence="10">
    <location>
        <begin position="1067"/>
        <end position="1111"/>
    </location>
</feature>
<evidence type="ECO:0000256" key="4">
    <source>
        <dbReference type="ARBA" id="ARBA00022737"/>
    </source>
</evidence>
<evidence type="ECO:0000256" key="1">
    <source>
        <dbReference type="ARBA" id="ARBA00004167"/>
    </source>
</evidence>
<dbReference type="EMBL" id="CAWYQH010000068">
    <property type="protein sequence ID" value="CAK8680174.1"/>
    <property type="molecule type" value="Genomic_DNA"/>
</dbReference>
<keyword evidence="12" id="KW-1133">Transmembrane helix</keyword>
<feature type="repeat" description="LDL-receptor class B" evidence="10">
    <location>
        <begin position="822"/>
        <end position="866"/>
    </location>
</feature>
<accession>A0ABP0FKK9</accession>
<comment type="caution">
    <text evidence="9">Lacks conserved residue(s) required for the propagation of feature annotation.</text>
</comment>
<comment type="subcellular location">
    <subcellularLocation>
        <location evidence="1">Membrane</location>
        <topology evidence="1">Single-pass membrane protein</topology>
    </subcellularLocation>
</comment>
<dbReference type="PROSITE" id="PS50068">
    <property type="entry name" value="LDLRA_2"/>
    <property type="match status" value="2"/>
</dbReference>
<dbReference type="PANTHER" id="PTHR46513:SF41">
    <property type="entry name" value="LOW-DENSITY LIPOPROTEIN RECEPTOR-RELATED PROTEIN"/>
    <property type="match status" value="1"/>
</dbReference>
<keyword evidence="8" id="KW-0325">Glycoprotein</keyword>
<evidence type="ECO:0000313" key="15">
    <source>
        <dbReference type="EMBL" id="CAK8680174.1"/>
    </source>
</evidence>
<comment type="caution">
    <text evidence="15">The sequence shown here is derived from an EMBL/GenBank/DDBJ whole genome shotgun (WGS) entry which is preliminary data.</text>
</comment>
<keyword evidence="3" id="KW-0254">Endocytosis</keyword>
<evidence type="ECO:0000256" key="2">
    <source>
        <dbReference type="ARBA" id="ARBA00022536"/>
    </source>
</evidence>
<evidence type="ECO:0000256" key="3">
    <source>
        <dbReference type="ARBA" id="ARBA00022583"/>
    </source>
</evidence>
<dbReference type="SUPFAM" id="SSF57424">
    <property type="entry name" value="LDL receptor-like module"/>
    <property type="match status" value="2"/>
</dbReference>
<feature type="repeat" description="LDL-receptor class B" evidence="10">
    <location>
        <begin position="561"/>
        <end position="603"/>
    </location>
</feature>
<dbReference type="SMART" id="SM00192">
    <property type="entry name" value="LDLa"/>
    <property type="match status" value="2"/>
</dbReference>
<dbReference type="InterPro" id="IPR011042">
    <property type="entry name" value="6-blade_b-propeller_TolB-like"/>
</dbReference>
<feature type="compositionally biased region" description="Basic and acidic residues" evidence="11">
    <location>
        <begin position="266"/>
        <end position="275"/>
    </location>
</feature>
<dbReference type="SUPFAM" id="SSF63825">
    <property type="entry name" value="YWTD domain"/>
    <property type="match status" value="4"/>
</dbReference>
<keyword evidence="2" id="KW-0245">EGF-like domain</keyword>
<organism evidence="15 16">
    <name type="scientific">Clavelina lepadiformis</name>
    <name type="common">Light-bulb sea squirt</name>
    <name type="synonym">Ascidia lepadiformis</name>
    <dbReference type="NCBI Taxonomy" id="159417"/>
    <lineage>
        <taxon>Eukaryota</taxon>
        <taxon>Metazoa</taxon>
        <taxon>Chordata</taxon>
        <taxon>Tunicata</taxon>
        <taxon>Ascidiacea</taxon>
        <taxon>Aplousobranchia</taxon>
        <taxon>Clavelinidae</taxon>
        <taxon>Clavelina</taxon>
    </lineage>
</organism>
<dbReference type="SMART" id="SM00181">
    <property type="entry name" value="EGF"/>
    <property type="match status" value="4"/>
</dbReference>
<dbReference type="Pfam" id="PF00058">
    <property type="entry name" value="Ldl_recept_b"/>
    <property type="match status" value="6"/>
</dbReference>
<feature type="repeat" description="LDL-receptor class B" evidence="10">
    <location>
        <begin position="516"/>
        <end position="560"/>
    </location>
</feature>
<evidence type="ECO:0000313" key="16">
    <source>
        <dbReference type="Proteomes" id="UP001642483"/>
    </source>
</evidence>
<dbReference type="InterPro" id="IPR036055">
    <property type="entry name" value="LDL_receptor-like_sf"/>
</dbReference>
<sequence length="1816" mass="202472">MYEITGNMLRLCILFVILASTGYSQNFIGDSPQILLANHGNVQLIPIGQANRTNVVASGLTQAIACDFIYEDKLIFWMEDAMDYGKGKIQYVNMSSPKHKKMNVLRSGMAKPDGLTCDWIGKKIYWTDAETNRIEVSELDGNSRKVLIWDNLDQPRAIAVDPNRAFMYWTDWGESPKIERAGMDGTHRQVLVNKNIYWPNGITLDYDEEKVYWVEANYHFIHRMNMDGSSREEVITSERIRLGFDPLRNPDMFLTTTSPATNDPDPDNHDEEKGGSKLLGALQHPFAITLYKDFIYWSDWATNSIHSMLKNGSGLPNLVKGKNISPMDLQIYNAGRQRPGRNPCHPNNGGCSHLCLLSPDPPFYRCACPTGVQIMPDNMTCKNGPNEILLLARRADLRVISLDTDDHTDVLVPVSNIKHAIAVEYDPVEEYVYWSDDGTKAIMRAHLNGTGYQAIITDSVEQCDGMAIDWIARNLYWTDTGRNFIAVSRLNGTSRKVLIESGLDQPRAIVLDPIAGHMYWTDWGKQHPKIERANLDGSDRLVFVSTALEWPNGLAIDHNKSVLYWADACEDRIEMIYLNGTGRKILLSMKNTHVFGLSLLGDYLYWTDWQRRRVERMKIGGRRPRKTLIDQLPDVMGVKATSKKVLPGSNQCAINNGGCSHLCLYSPGREMCHCPNGMELAPDTTQCIIPEAFLLFSFTNTDGIRKFSLDTAHGDDLIPFNHKVDAGFLDFSAADNRIYWTNTKDMSILRSFLNGTEVEIFTDIGIEMLEGLAIDWIGRNVYWADSSTNRIEVAHMDRTSRRSIVWRDLDSPRCLALDPSNGYVYWSEWGTEPCIKRAEMDGSNVVQVVKKGITGRANSLTIDHEEQRLYWVDFDINMVISSDMNGGDQRGIIEGQGSKSISSLAIYGQFIYWSDSKHTSVERGDKITGGDRIVIESGLSDVDDILVYHASRQSGVTSCSSNNGGCEHICFSLPNGRAACSCPAHYTLNKDNTTCTAPSNFLLISQTKYISRIVFHTPAGEAAVIPGQTHSRQTRSVSPTAQPSPDAVIPVHEIKDACALDYDPIGKRLFWLDCGSGEIRSSRQNGTEMKVLLPGNTSQHQPYDFAVDPYSKLIYWTDALTNSINVMRDTGEPMGTVLTIRHYGRKRIEIMPRKIAVDSKNGYLFFSNTCKDGSSTCRFKIMRCDLDGSASITLFKINLKNVSALTVDTEEGRLYWADQSRIESSRLDGKDRKILLQEVDEPVGLAVFGDELFWVDPQVAGGLIEGADKSSGSNRRKIQSRMRNLRDIVSIIEMDESAFLYHPCLDDNGDCSHICVPREDRTTRCSCPNHLILSTDFECVEPTTCTSDQFTCKIVRHCIPASFRCDGEVECEDGSDELDCPKINKCEGKFICGNNLRSHSDKSSLVQTILETDIPQCVLRSQVCDGEQDCVDGSDEDQCNPACNKGEKLCRSGVCVSATTGSCSEASPIAEPNGDNTIVIVICVICGCAVLLGIGLFLRHCMTHDSTHYPPGVVMFTPNSNGHLNLNVEFQPHNEFNRTRTSAIKGRKKASSFNFSIGPPGSTRGSGGSRGWPGCQSGGLAERPGIPGASSTSSTKNGPVKLYPAPTYNCGEEFLCSSDSPTIRTSSYYRCKKGHKHRKHLKPSGPPPTPCTTDACEEMEGKSCRHESNVNIPHEPPPPYYRHHSCCHHCYHQYNPRHHASSSTSNSSYPCRGEDCGKPPSYEPHRHSVRWHRYLPSDLNSDSDPYAPPPTPRSQYMSECCDTTEVEDATEVEAITARIDAFVKDDEETELLARSSPSITERSYCIYNPPPSPVTD</sequence>
<keyword evidence="4" id="KW-0677">Repeat</keyword>
<evidence type="ECO:0000256" key="6">
    <source>
        <dbReference type="ARBA" id="ARBA00023157"/>
    </source>
</evidence>
<feature type="repeat" description="LDL-receptor class B" evidence="10">
    <location>
        <begin position="779"/>
        <end position="821"/>
    </location>
</feature>
<dbReference type="SMART" id="SM00135">
    <property type="entry name" value="LY"/>
    <property type="match status" value="20"/>
</dbReference>
<feature type="region of interest" description="Disordered" evidence="11">
    <location>
        <begin position="1554"/>
        <end position="1598"/>
    </location>
</feature>
<dbReference type="Pfam" id="PF00057">
    <property type="entry name" value="Ldl_recept_a"/>
    <property type="match status" value="2"/>
</dbReference>
<evidence type="ECO:0000256" key="5">
    <source>
        <dbReference type="ARBA" id="ARBA00023136"/>
    </source>
</evidence>
<dbReference type="Gene3D" id="4.10.400.10">
    <property type="entry name" value="Low-density Lipoprotein Receptor"/>
    <property type="match status" value="2"/>
</dbReference>
<keyword evidence="13" id="KW-0732">Signal</keyword>
<feature type="chain" id="PRO_5046574006" description="EGF-like domain-containing protein" evidence="13">
    <location>
        <begin position="25"/>
        <end position="1816"/>
    </location>
</feature>
<feature type="repeat" description="LDL-receptor class B" evidence="10">
    <location>
        <begin position="122"/>
        <end position="164"/>
    </location>
</feature>
<feature type="domain" description="EGF-like" evidence="14">
    <location>
        <begin position="958"/>
        <end position="996"/>
    </location>
</feature>
<evidence type="ECO:0000256" key="9">
    <source>
        <dbReference type="PROSITE-ProRule" id="PRU00124"/>
    </source>
</evidence>
<keyword evidence="12" id="KW-0812">Transmembrane</keyword>
<dbReference type="PROSITE" id="PS51120">
    <property type="entry name" value="LDLRB"/>
    <property type="match status" value="11"/>
</dbReference>
<proteinExistence type="predicted"/>
<dbReference type="PROSITE" id="PS01209">
    <property type="entry name" value="LDLRA_1"/>
    <property type="match status" value="1"/>
</dbReference>
<feature type="repeat" description="LDL-receptor class B" evidence="10">
    <location>
        <begin position="165"/>
        <end position="208"/>
    </location>
</feature>
<name>A0ABP0FKK9_CLALP</name>
<evidence type="ECO:0000256" key="8">
    <source>
        <dbReference type="ARBA" id="ARBA00023180"/>
    </source>
</evidence>
<feature type="region of interest" description="Disordered" evidence="11">
    <location>
        <begin position="1736"/>
        <end position="1756"/>
    </location>
</feature>
<dbReference type="InterPro" id="IPR000033">
    <property type="entry name" value="LDLR_classB_rpt"/>
</dbReference>
<feature type="repeat" description="LDL-receptor class B" evidence="10">
    <location>
        <begin position="430"/>
        <end position="472"/>
    </location>
</feature>
<dbReference type="Gene3D" id="2.120.10.30">
    <property type="entry name" value="TolB, C-terminal domain"/>
    <property type="match status" value="5"/>
</dbReference>
<dbReference type="PRINTS" id="PR00261">
    <property type="entry name" value="LDLRECEPTOR"/>
</dbReference>
<keyword evidence="6 9" id="KW-1015">Disulfide bond</keyword>
<evidence type="ECO:0000256" key="13">
    <source>
        <dbReference type="SAM" id="SignalP"/>
    </source>
</evidence>
<gene>
    <name evidence="15" type="ORF">CVLEPA_LOCUS10454</name>
</gene>
<feature type="region of interest" description="Disordered" evidence="11">
    <location>
        <begin position="255"/>
        <end position="276"/>
    </location>
</feature>
<dbReference type="Pfam" id="PF14670">
    <property type="entry name" value="FXa_inhibition"/>
    <property type="match status" value="3"/>
</dbReference>
<evidence type="ECO:0000256" key="12">
    <source>
        <dbReference type="SAM" id="Phobius"/>
    </source>
</evidence>
<evidence type="ECO:0000256" key="11">
    <source>
        <dbReference type="SAM" id="MobiDB-lite"/>
    </source>
</evidence>
<feature type="domain" description="EGF-like" evidence="14">
    <location>
        <begin position="1303"/>
        <end position="1340"/>
    </location>
</feature>
<dbReference type="PANTHER" id="PTHR46513">
    <property type="entry name" value="VITELLOGENIN RECEPTOR-LIKE PROTEIN-RELATED-RELATED"/>
    <property type="match status" value="1"/>
</dbReference>
<dbReference type="InterPro" id="IPR000742">
    <property type="entry name" value="EGF"/>
</dbReference>
<feature type="repeat" description="LDL-receptor class B" evidence="10">
    <location>
        <begin position="1212"/>
        <end position="1251"/>
    </location>
</feature>
<evidence type="ECO:0000256" key="10">
    <source>
        <dbReference type="PROSITE-ProRule" id="PRU00461"/>
    </source>
</evidence>
<dbReference type="SUPFAM" id="SSF57196">
    <property type="entry name" value="EGF/Laminin"/>
    <property type="match status" value="3"/>
</dbReference>
<dbReference type="Proteomes" id="UP001642483">
    <property type="component" value="Unassembled WGS sequence"/>
</dbReference>
<feature type="signal peptide" evidence="13">
    <location>
        <begin position="1"/>
        <end position="24"/>
    </location>
</feature>
<protein>
    <recommendedName>
        <fullName evidence="14">EGF-like domain-containing protein</fullName>
    </recommendedName>
</protein>
<feature type="repeat" description="LDL-receptor class B" evidence="10">
    <location>
        <begin position="736"/>
        <end position="778"/>
    </location>
</feature>
<evidence type="ECO:0000259" key="14">
    <source>
        <dbReference type="SMART" id="SM00181"/>
    </source>
</evidence>
<feature type="disulfide bond" evidence="9">
    <location>
        <begin position="1424"/>
        <end position="1439"/>
    </location>
</feature>
<dbReference type="InterPro" id="IPR023415">
    <property type="entry name" value="LDLR_class-A_CS"/>
</dbReference>
<keyword evidence="7" id="KW-0675">Receptor</keyword>
<reference evidence="15 16" key="1">
    <citation type="submission" date="2024-02" db="EMBL/GenBank/DDBJ databases">
        <authorList>
            <person name="Daric V."/>
            <person name="Darras S."/>
        </authorList>
    </citation>
    <scope>NUCLEOTIDE SEQUENCE [LARGE SCALE GENOMIC DNA]</scope>
</reference>
<dbReference type="CDD" id="cd00112">
    <property type="entry name" value="LDLa"/>
    <property type="match status" value="2"/>
</dbReference>
<feature type="domain" description="EGF-like" evidence="14">
    <location>
        <begin position="651"/>
        <end position="688"/>
    </location>
</feature>
<keyword evidence="5 12" id="KW-0472">Membrane</keyword>
<feature type="repeat" description="LDL-receptor class B" evidence="10">
    <location>
        <begin position="473"/>
        <end position="515"/>
    </location>
</feature>
<dbReference type="InterPro" id="IPR002172">
    <property type="entry name" value="LDrepeatLR_classA_rpt"/>
</dbReference>